<dbReference type="AlphaFoldDB" id="A0A383A7M8"/>
<evidence type="ECO:0000313" key="1">
    <source>
        <dbReference type="EMBL" id="SVE03589.1"/>
    </source>
</evidence>
<accession>A0A383A7M8</accession>
<feature type="non-terminal residue" evidence="1">
    <location>
        <position position="1"/>
    </location>
</feature>
<proteinExistence type="predicted"/>
<name>A0A383A7M8_9ZZZZ</name>
<reference evidence="1" key="1">
    <citation type="submission" date="2018-05" db="EMBL/GenBank/DDBJ databases">
        <authorList>
            <person name="Lanie J.A."/>
            <person name="Ng W.-L."/>
            <person name="Kazmierczak K.M."/>
            <person name="Andrzejewski T.M."/>
            <person name="Davidsen T.M."/>
            <person name="Wayne K.J."/>
            <person name="Tettelin H."/>
            <person name="Glass J.I."/>
            <person name="Rusch D."/>
            <person name="Podicherti R."/>
            <person name="Tsui H.-C.T."/>
            <person name="Winkler M.E."/>
        </authorList>
    </citation>
    <scope>NUCLEOTIDE SEQUENCE</scope>
</reference>
<gene>
    <name evidence="1" type="ORF">METZ01_LOCUS456443</name>
</gene>
<organism evidence="1">
    <name type="scientific">marine metagenome</name>
    <dbReference type="NCBI Taxonomy" id="408172"/>
    <lineage>
        <taxon>unclassified sequences</taxon>
        <taxon>metagenomes</taxon>
        <taxon>ecological metagenomes</taxon>
    </lineage>
</organism>
<dbReference type="EMBL" id="UINC01189756">
    <property type="protein sequence ID" value="SVE03589.1"/>
    <property type="molecule type" value="Genomic_DNA"/>
</dbReference>
<protein>
    <submittedName>
        <fullName evidence="1">Uncharacterized protein</fullName>
    </submittedName>
</protein>
<sequence length="30" mass="3152">HDGSTIPKQYAFRVDGYGVTQGNLNTGKAG</sequence>